<gene>
    <name evidence="1" type="ORF">CCHR01_12370</name>
</gene>
<evidence type="ECO:0000313" key="2">
    <source>
        <dbReference type="Proteomes" id="UP001243330"/>
    </source>
</evidence>
<evidence type="ECO:0000313" key="1">
    <source>
        <dbReference type="EMBL" id="KAK1845007.1"/>
    </source>
</evidence>
<comment type="caution">
    <text evidence="1">The sequence shown here is derived from an EMBL/GenBank/DDBJ whole genome shotgun (WGS) entry which is preliminary data.</text>
</comment>
<dbReference type="AlphaFoldDB" id="A0AAD9ACC1"/>
<name>A0AAD9ACC1_9PEZI</name>
<dbReference type="EMBL" id="JAQOWY010000289">
    <property type="protein sequence ID" value="KAK1845007.1"/>
    <property type="molecule type" value="Genomic_DNA"/>
</dbReference>
<sequence length="114" mass="12585">MGAFRPLCSRTGRLATGSNGVRITIISETANRRYADLLLGNANCLLIQLFKAESIPPTLAICAIISSGLWPRAVKANRKHAMRAIWEVGRGLSGWRSDAVVYHRQRLCHSILLD</sequence>
<keyword evidence="2" id="KW-1185">Reference proteome</keyword>
<reference evidence="1" key="1">
    <citation type="submission" date="2023-01" db="EMBL/GenBank/DDBJ databases">
        <title>Colletotrichum chrysophilum M932 genome sequence.</title>
        <authorList>
            <person name="Baroncelli R."/>
        </authorList>
    </citation>
    <scope>NUCLEOTIDE SEQUENCE</scope>
    <source>
        <strain evidence="1">M932</strain>
    </source>
</reference>
<protein>
    <submittedName>
        <fullName evidence="1">Uncharacterized protein</fullName>
    </submittedName>
</protein>
<accession>A0AAD9ACC1</accession>
<proteinExistence type="predicted"/>
<dbReference type="Proteomes" id="UP001243330">
    <property type="component" value="Unassembled WGS sequence"/>
</dbReference>
<organism evidence="1 2">
    <name type="scientific">Colletotrichum chrysophilum</name>
    <dbReference type="NCBI Taxonomy" id="1836956"/>
    <lineage>
        <taxon>Eukaryota</taxon>
        <taxon>Fungi</taxon>
        <taxon>Dikarya</taxon>
        <taxon>Ascomycota</taxon>
        <taxon>Pezizomycotina</taxon>
        <taxon>Sordariomycetes</taxon>
        <taxon>Hypocreomycetidae</taxon>
        <taxon>Glomerellales</taxon>
        <taxon>Glomerellaceae</taxon>
        <taxon>Colletotrichum</taxon>
        <taxon>Colletotrichum gloeosporioides species complex</taxon>
    </lineage>
</organism>